<comment type="caution">
    <text evidence="1">The sequence shown here is derived from an EMBL/GenBank/DDBJ whole genome shotgun (WGS) entry which is preliminary data.</text>
</comment>
<organism evidence="1 2">
    <name type="scientific">Aestuariirhabdus litorea</name>
    <dbReference type="NCBI Taxonomy" id="2528527"/>
    <lineage>
        <taxon>Bacteria</taxon>
        <taxon>Pseudomonadati</taxon>
        <taxon>Pseudomonadota</taxon>
        <taxon>Gammaproteobacteria</taxon>
        <taxon>Oceanospirillales</taxon>
        <taxon>Aestuariirhabdaceae</taxon>
        <taxon>Aestuariirhabdus</taxon>
    </lineage>
</organism>
<keyword evidence="2" id="KW-1185">Reference proteome</keyword>
<dbReference type="InterPro" id="IPR044691">
    <property type="entry name" value="DCC1_Trx"/>
</dbReference>
<protein>
    <submittedName>
        <fullName evidence="1">DUF393 domain-containing protein</fullName>
    </submittedName>
</protein>
<dbReference type="InterPro" id="IPR007263">
    <property type="entry name" value="DCC1-like"/>
</dbReference>
<dbReference type="PANTHER" id="PTHR34290:SF2">
    <property type="entry name" value="OS04G0668800 PROTEIN"/>
    <property type="match status" value="1"/>
</dbReference>
<proteinExistence type="predicted"/>
<evidence type="ECO:0000313" key="2">
    <source>
        <dbReference type="Proteomes" id="UP000280792"/>
    </source>
</evidence>
<dbReference type="RefSeq" id="WP_125014207.1">
    <property type="nucleotide sequence ID" value="NZ_QWEZ01000001.1"/>
</dbReference>
<accession>A0A3P3VMC8</accession>
<name>A0A3P3VMC8_9GAMM</name>
<reference evidence="1 2" key="1">
    <citation type="submission" date="2018-08" db="EMBL/GenBank/DDBJ databases">
        <authorList>
            <person name="Khan S.A."/>
        </authorList>
    </citation>
    <scope>NUCLEOTIDE SEQUENCE [LARGE SCALE GENOMIC DNA]</scope>
    <source>
        <strain evidence="1 2">GTF-13</strain>
    </source>
</reference>
<dbReference type="PANTHER" id="PTHR34290">
    <property type="entry name" value="SI:CH73-390P7.2"/>
    <property type="match status" value="1"/>
</dbReference>
<dbReference type="AlphaFoldDB" id="A0A3P3VMC8"/>
<reference evidence="1 2" key="2">
    <citation type="submission" date="2018-12" db="EMBL/GenBank/DDBJ databases">
        <title>Simiduia agarivorans gen. nov., sp. nov., a marine, agarolytic bacterium isolated from shallow coastal water from Keelung, Taiwan.</title>
        <authorList>
            <person name="Shieh W.Y."/>
        </authorList>
    </citation>
    <scope>NUCLEOTIDE SEQUENCE [LARGE SCALE GENOMIC DNA]</scope>
    <source>
        <strain evidence="1 2">GTF-13</strain>
    </source>
</reference>
<evidence type="ECO:0000313" key="1">
    <source>
        <dbReference type="EMBL" id="RRJ83845.1"/>
    </source>
</evidence>
<dbReference type="Proteomes" id="UP000280792">
    <property type="component" value="Unassembled WGS sequence"/>
</dbReference>
<dbReference type="Pfam" id="PF04134">
    <property type="entry name" value="DCC1-like"/>
    <property type="match status" value="1"/>
</dbReference>
<gene>
    <name evidence="1" type="ORF">D0544_01630</name>
</gene>
<sequence>MHNPIELSIYFDSRCPLCVIEMRALKARDTAGRILLVDIHAEGFSEHHPQVDATRASEILHGIKADGTLLLGLDVSAYAWSLVGRKPWLRWLRRWPLRGPSNLAYKLFARYRYGISRWLTGRAYCGVCEQSVCPSASRRSASRER</sequence>
<dbReference type="GO" id="GO:0015035">
    <property type="term" value="F:protein-disulfide reductase activity"/>
    <property type="evidence" value="ECO:0007669"/>
    <property type="project" value="InterPro"/>
</dbReference>
<dbReference type="EMBL" id="QWEZ01000001">
    <property type="protein sequence ID" value="RRJ83845.1"/>
    <property type="molecule type" value="Genomic_DNA"/>
</dbReference>